<dbReference type="EMBL" id="HBFK01036809">
    <property type="protein sequence ID" value="CAD8755784.1"/>
    <property type="molecule type" value="Transcribed_RNA"/>
</dbReference>
<evidence type="ECO:0000313" key="1">
    <source>
        <dbReference type="EMBL" id="CAD8755784.1"/>
    </source>
</evidence>
<dbReference type="AlphaFoldDB" id="A0A7S0UBF4"/>
<sequence length="119" mass="12986">MRERLVRSRDVLLSKLIGNWQKQTLGRGFAAWLRSIEAFKMDRILMESDKYMSMDSSIDDLLNDALSKRRARSIVASSASLGGSSIDDDVLAAVNRPVSGGSVVSFGGSSLSGSLEWMV</sequence>
<name>A0A7S0UBF4_HEMAN</name>
<proteinExistence type="predicted"/>
<organism evidence="1">
    <name type="scientific">Hemiselmis andersenii</name>
    <name type="common">Cryptophyte alga</name>
    <dbReference type="NCBI Taxonomy" id="464988"/>
    <lineage>
        <taxon>Eukaryota</taxon>
        <taxon>Cryptophyceae</taxon>
        <taxon>Cryptomonadales</taxon>
        <taxon>Hemiselmidaceae</taxon>
        <taxon>Hemiselmis</taxon>
    </lineage>
</organism>
<reference evidence="1" key="1">
    <citation type="submission" date="2021-01" db="EMBL/GenBank/DDBJ databases">
        <authorList>
            <person name="Corre E."/>
            <person name="Pelletier E."/>
            <person name="Niang G."/>
            <person name="Scheremetjew M."/>
            <person name="Finn R."/>
            <person name="Kale V."/>
            <person name="Holt S."/>
            <person name="Cochrane G."/>
            <person name="Meng A."/>
            <person name="Brown T."/>
            <person name="Cohen L."/>
        </authorList>
    </citation>
    <scope>NUCLEOTIDE SEQUENCE</scope>
    <source>
        <strain evidence="1">CCMP441</strain>
    </source>
</reference>
<protein>
    <submittedName>
        <fullName evidence="1">Uncharacterized protein</fullName>
    </submittedName>
</protein>
<accession>A0A7S0UBF4</accession>
<gene>
    <name evidence="1" type="ORF">HAND1043_LOCUS22292</name>
</gene>